<keyword evidence="4" id="KW-0238">DNA-binding</keyword>
<evidence type="ECO:0000313" key="8">
    <source>
        <dbReference type="Proteomes" id="UP001268089"/>
    </source>
</evidence>
<evidence type="ECO:0000313" key="7">
    <source>
        <dbReference type="EMBL" id="MDR7307641.1"/>
    </source>
</evidence>
<protein>
    <submittedName>
        <fullName evidence="7">GntR family transcriptional regulator/MocR family aminotransferase</fullName>
    </submittedName>
</protein>
<evidence type="ECO:0000256" key="4">
    <source>
        <dbReference type="ARBA" id="ARBA00023125"/>
    </source>
</evidence>
<comment type="similarity">
    <text evidence="1">In the C-terminal section; belongs to the class-I pyridoxal-phosphate-dependent aminotransferase family.</text>
</comment>
<dbReference type="GO" id="GO:0008483">
    <property type="term" value="F:transaminase activity"/>
    <property type="evidence" value="ECO:0007669"/>
    <property type="project" value="UniProtKB-KW"/>
</dbReference>
<keyword evidence="7" id="KW-0032">Aminotransferase</keyword>
<dbReference type="PANTHER" id="PTHR46577:SF1">
    <property type="entry name" value="HTH-TYPE TRANSCRIPTIONAL REGULATORY PROTEIN GABR"/>
    <property type="match status" value="1"/>
</dbReference>
<reference evidence="7 8" key="1">
    <citation type="submission" date="2023-07" db="EMBL/GenBank/DDBJ databases">
        <title>Sorghum-associated microbial communities from plants grown in Nebraska, USA.</title>
        <authorList>
            <person name="Schachtman D."/>
        </authorList>
    </citation>
    <scope>NUCLEOTIDE SEQUENCE [LARGE SCALE GENOMIC DNA]</scope>
    <source>
        <strain evidence="7 8">BE308</strain>
    </source>
</reference>
<dbReference type="CDD" id="cd00609">
    <property type="entry name" value="AAT_like"/>
    <property type="match status" value="1"/>
</dbReference>
<dbReference type="Pfam" id="PF00155">
    <property type="entry name" value="Aminotran_1_2"/>
    <property type="match status" value="1"/>
</dbReference>
<evidence type="ECO:0000256" key="1">
    <source>
        <dbReference type="ARBA" id="ARBA00005384"/>
    </source>
</evidence>
<dbReference type="RefSeq" id="WP_310344061.1">
    <property type="nucleotide sequence ID" value="NZ_JAVDXO010000007.1"/>
</dbReference>
<evidence type="ECO:0000256" key="3">
    <source>
        <dbReference type="ARBA" id="ARBA00023015"/>
    </source>
</evidence>
<dbReference type="SUPFAM" id="SSF46785">
    <property type="entry name" value="Winged helix' DNA-binding domain"/>
    <property type="match status" value="1"/>
</dbReference>
<dbReference type="Gene3D" id="1.10.10.10">
    <property type="entry name" value="Winged helix-like DNA-binding domain superfamily/Winged helix DNA-binding domain"/>
    <property type="match status" value="1"/>
</dbReference>
<name>A0ABU1ZQ16_9BURK</name>
<evidence type="ECO:0000256" key="5">
    <source>
        <dbReference type="ARBA" id="ARBA00023163"/>
    </source>
</evidence>
<dbReference type="InterPro" id="IPR000524">
    <property type="entry name" value="Tscrpt_reg_HTH_GntR"/>
</dbReference>
<accession>A0ABU1ZQ16</accession>
<dbReference type="PROSITE" id="PS50949">
    <property type="entry name" value="HTH_GNTR"/>
    <property type="match status" value="1"/>
</dbReference>
<dbReference type="InterPro" id="IPR004839">
    <property type="entry name" value="Aminotransferase_I/II_large"/>
</dbReference>
<keyword evidence="2" id="KW-0663">Pyridoxal phosphate</keyword>
<keyword evidence="7" id="KW-0808">Transferase</keyword>
<dbReference type="InterPro" id="IPR036390">
    <property type="entry name" value="WH_DNA-bd_sf"/>
</dbReference>
<feature type="domain" description="HTH gntR-type" evidence="6">
    <location>
        <begin position="21"/>
        <end position="89"/>
    </location>
</feature>
<dbReference type="SUPFAM" id="SSF53383">
    <property type="entry name" value="PLP-dependent transferases"/>
    <property type="match status" value="1"/>
</dbReference>
<keyword evidence="5" id="KW-0804">Transcription</keyword>
<dbReference type="PRINTS" id="PR00035">
    <property type="entry name" value="HTHGNTR"/>
</dbReference>
<dbReference type="Gene3D" id="3.40.640.10">
    <property type="entry name" value="Type I PLP-dependent aspartate aminotransferase-like (Major domain)"/>
    <property type="match status" value="1"/>
</dbReference>
<dbReference type="InterPro" id="IPR015424">
    <property type="entry name" value="PyrdxlP-dep_Trfase"/>
</dbReference>
<organism evidence="7 8">
    <name type="scientific">Rhodoferax saidenbachensis</name>
    <dbReference type="NCBI Taxonomy" id="1484693"/>
    <lineage>
        <taxon>Bacteria</taxon>
        <taxon>Pseudomonadati</taxon>
        <taxon>Pseudomonadota</taxon>
        <taxon>Betaproteobacteria</taxon>
        <taxon>Burkholderiales</taxon>
        <taxon>Comamonadaceae</taxon>
        <taxon>Rhodoferax</taxon>
    </lineage>
</organism>
<dbReference type="SMART" id="SM00345">
    <property type="entry name" value="HTH_GNTR"/>
    <property type="match status" value="1"/>
</dbReference>
<comment type="caution">
    <text evidence="7">The sequence shown here is derived from an EMBL/GenBank/DDBJ whole genome shotgun (WGS) entry which is preliminary data.</text>
</comment>
<proteinExistence type="inferred from homology"/>
<evidence type="ECO:0000256" key="2">
    <source>
        <dbReference type="ARBA" id="ARBA00022898"/>
    </source>
</evidence>
<sequence length="486" mass="52619">MKTAQPSLWMGLMDATARPGMGLRERLCAALRDAMRNGMLSQGARLPATRVLAHDLALSRVTVEAAYAQLEAEGYVQRRTGHGSFVAVQASAAPVAAKRRSKAAPLVPQAVLSQRGQGMVNTGGCMEPLQLQAFAAGSPDLRAFPHTLWRQLTNKRLRHAPEALMRYGDPQGRADLREAIAQYLVSSRGVRCSAAQVLVLTSSQQALQLLATLLLDPGDRVWLEDPGYRGARTAFAASGAQLVPLPVDAQGLVPDFTLPAPKLIYLTPTHQYPTGGTLSLQRRMALVDYAQRQGCWIVEDDYDSEFLYDGRPTPSLQGLDDGGRVVYIGTFSKTLFPSLRMAYAVLPEALVQPMVTARSVYDGHVAQLAQAVTADFMAHGHFAAHLRLMRQLYRSRRDLLLDLIDRKLPWAQPLNSTGGLQISVTLPPGSEATLTRQAAERGIATPSLSALHSKPGAVDGWLLGFAALQPQEIEAGVTGLAQLKPR</sequence>
<dbReference type="InterPro" id="IPR036388">
    <property type="entry name" value="WH-like_DNA-bd_sf"/>
</dbReference>
<keyword evidence="8" id="KW-1185">Reference proteome</keyword>
<dbReference type="CDD" id="cd07377">
    <property type="entry name" value="WHTH_GntR"/>
    <property type="match status" value="1"/>
</dbReference>
<gene>
    <name evidence="7" type="ORF">J2X15_002945</name>
</gene>
<evidence type="ECO:0000259" key="6">
    <source>
        <dbReference type="PROSITE" id="PS50949"/>
    </source>
</evidence>
<dbReference type="InterPro" id="IPR015421">
    <property type="entry name" value="PyrdxlP-dep_Trfase_major"/>
</dbReference>
<dbReference type="InterPro" id="IPR051446">
    <property type="entry name" value="HTH_trans_reg/aminotransferase"/>
</dbReference>
<dbReference type="Pfam" id="PF00392">
    <property type="entry name" value="GntR"/>
    <property type="match status" value="1"/>
</dbReference>
<dbReference type="EMBL" id="JAVDXO010000007">
    <property type="protein sequence ID" value="MDR7307641.1"/>
    <property type="molecule type" value="Genomic_DNA"/>
</dbReference>
<dbReference type="PANTHER" id="PTHR46577">
    <property type="entry name" value="HTH-TYPE TRANSCRIPTIONAL REGULATORY PROTEIN GABR"/>
    <property type="match status" value="1"/>
</dbReference>
<keyword evidence="3" id="KW-0805">Transcription regulation</keyword>
<dbReference type="Proteomes" id="UP001268089">
    <property type="component" value="Unassembled WGS sequence"/>
</dbReference>